<feature type="transmembrane region" description="Helical" evidence="4">
    <location>
        <begin position="126"/>
        <end position="143"/>
    </location>
</feature>
<dbReference type="InterPro" id="IPR050327">
    <property type="entry name" value="Proton-linked_MCT"/>
</dbReference>
<dbReference type="AlphaFoldDB" id="A0A077WEW6"/>
<evidence type="ECO:0000256" key="3">
    <source>
        <dbReference type="SAM" id="MobiDB-lite"/>
    </source>
</evidence>
<feature type="transmembrane region" description="Helical" evidence="4">
    <location>
        <begin position="413"/>
        <end position="436"/>
    </location>
</feature>
<evidence type="ECO:0000256" key="1">
    <source>
        <dbReference type="ARBA" id="ARBA00004141"/>
    </source>
</evidence>
<feature type="transmembrane region" description="Helical" evidence="4">
    <location>
        <begin position="383"/>
        <end position="401"/>
    </location>
</feature>
<evidence type="ECO:0000256" key="2">
    <source>
        <dbReference type="ARBA" id="ARBA00006727"/>
    </source>
</evidence>
<keyword evidence="4" id="KW-0812">Transmembrane</keyword>
<dbReference type="InterPro" id="IPR020846">
    <property type="entry name" value="MFS_dom"/>
</dbReference>
<dbReference type="Gene3D" id="1.20.1250.20">
    <property type="entry name" value="MFS general substrate transporter like domains"/>
    <property type="match status" value="2"/>
</dbReference>
<feature type="transmembrane region" description="Helical" evidence="4">
    <location>
        <begin position="60"/>
        <end position="79"/>
    </location>
</feature>
<evidence type="ECO:0000313" key="6">
    <source>
        <dbReference type="EMBL" id="CDS05658.1"/>
    </source>
</evidence>
<proteinExistence type="inferred from homology"/>
<sequence>MEKATDTNLSSSIEDQNKDTVKHLEDGSQSTTENDAKENDNKEQQQEEPYEGWRNPGWQTVLGSFLVSFYLWGVTYGWGVFEVLYLEIYPEVSKFSMSFVGPLVISMTCWMGPLSLGFIQRVQSYRLAYLASAILCPVGLVLASFATQFWQIAICQGILFGAGGGCAYLASCLLPAQWFNRNRALASSISVAGGSVGPVVICPIIQAMIDSSLGYRNALRVLAVLGFALLGLAAILTRSPTPVKRNPDWWKIVNREAFFNMKYGFWMLGIVFITFGYFAACLLIPLYAKYIGASPSLGSGLVSVNFAVNGVSRIFLGYLADRFGSINVLLITSLLSGVFVMIVWQFSQQVAVYVVFCVLFGATGGTFLGLMPSCIARIAGIPMIVKGLCLSYIIGTTGILFGDPIAGALLSEYSWTAAIQFLGAVYIASCIVTLIARMMIDSRLFAKV</sequence>
<dbReference type="PANTHER" id="PTHR11360:SF284">
    <property type="entry name" value="EG:103B4.3 PROTEIN-RELATED"/>
    <property type="match status" value="1"/>
</dbReference>
<organism evidence="6">
    <name type="scientific">Lichtheimia ramosa</name>
    <dbReference type="NCBI Taxonomy" id="688394"/>
    <lineage>
        <taxon>Eukaryota</taxon>
        <taxon>Fungi</taxon>
        <taxon>Fungi incertae sedis</taxon>
        <taxon>Mucoromycota</taxon>
        <taxon>Mucoromycotina</taxon>
        <taxon>Mucoromycetes</taxon>
        <taxon>Mucorales</taxon>
        <taxon>Lichtheimiaceae</taxon>
        <taxon>Lichtheimia</taxon>
    </lineage>
</organism>
<dbReference type="SUPFAM" id="SSF103473">
    <property type="entry name" value="MFS general substrate transporter"/>
    <property type="match status" value="1"/>
</dbReference>
<dbReference type="GO" id="GO:0022857">
    <property type="term" value="F:transmembrane transporter activity"/>
    <property type="evidence" value="ECO:0007669"/>
    <property type="project" value="InterPro"/>
</dbReference>
<dbReference type="InterPro" id="IPR011701">
    <property type="entry name" value="MFS"/>
</dbReference>
<feature type="transmembrane region" description="Helical" evidence="4">
    <location>
        <begin position="300"/>
        <end position="319"/>
    </location>
</feature>
<feature type="transmembrane region" description="Helical" evidence="4">
    <location>
        <begin position="218"/>
        <end position="236"/>
    </location>
</feature>
<comment type="subcellular location">
    <subcellularLocation>
        <location evidence="1">Membrane</location>
        <topology evidence="1">Multi-pass membrane protein</topology>
    </subcellularLocation>
</comment>
<feature type="transmembrane region" description="Helical" evidence="4">
    <location>
        <begin position="149"/>
        <end position="173"/>
    </location>
</feature>
<gene>
    <name evidence="6" type="ORF">LRAMOSA08186</name>
</gene>
<accession>A0A077WEW6</accession>
<dbReference type="OrthoDB" id="6509908at2759"/>
<feature type="compositionally biased region" description="Basic and acidic residues" evidence="3">
    <location>
        <begin position="34"/>
        <end position="45"/>
    </location>
</feature>
<feature type="transmembrane region" description="Helical" evidence="4">
    <location>
        <begin position="185"/>
        <end position="206"/>
    </location>
</feature>
<name>A0A077WEW6_9FUNG</name>
<feature type="domain" description="Major facilitator superfamily (MFS) profile" evidence="5">
    <location>
        <begin position="257"/>
        <end position="448"/>
    </location>
</feature>
<dbReference type="Pfam" id="PF07690">
    <property type="entry name" value="MFS_1"/>
    <property type="match status" value="1"/>
</dbReference>
<feature type="transmembrane region" description="Helical" evidence="4">
    <location>
        <begin position="350"/>
        <end position="371"/>
    </location>
</feature>
<comment type="similarity">
    <text evidence="2">Belongs to the major facilitator superfamily. Monocarboxylate porter (TC 2.A.1.13) family.</text>
</comment>
<feature type="compositionally biased region" description="Basic and acidic residues" evidence="3">
    <location>
        <begin position="15"/>
        <end position="26"/>
    </location>
</feature>
<dbReference type="EMBL" id="LK023317">
    <property type="protein sequence ID" value="CDS05658.1"/>
    <property type="molecule type" value="Genomic_DNA"/>
</dbReference>
<evidence type="ECO:0000259" key="5">
    <source>
        <dbReference type="PROSITE" id="PS50850"/>
    </source>
</evidence>
<dbReference type="InterPro" id="IPR036259">
    <property type="entry name" value="MFS_trans_sf"/>
</dbReference>
<feature type="region of interest" description="Disordered" evidence="3">
    <location>
        <begin position="1"/>
        <end position="52"/>
    </location>
</feature>
<feature type="compositionally biased region" description="Polar residues" evidence="3">
    <location>
        <begin position="1"/>
        <end position="14"/>
    </location>
</feature>
<dbReference type="GO" id="GO:0016020">
    <property type="term" value="C:membrane"/>
    <property type="evidence" value="ECO:0007669"/>
    <property type="project" value="UniProtKB-SubCell"/>
</dbReference>
<keyword evidence="4" id="KW-0472">Membrane</keyword>
<feature type="transmembrane region" description="Helical" evidence="4">
    <location>
        <begin position="326"/>
        <end position="344"/>
    </location>
</feature>
<dbReference type="PANTHER" id="PTHR11360">
    <property type="entry name" value="MONOCARBOXYLATE TRANSPORTER"/>
    <property type="match status" value="1"/>
</dbReference>
<reference evidence="6" key="1">
    <citation type="journal article" date="2014" name="Genome Announc.">
        <title>De novo whole-genome sequence and genome annotation of Lichtheimia ramosa.</title>
        <authorList>
            <person name="Linde J."/>
            <person name="Schwartze V."/>
            <person name="Binder U."/>
            <person name="Lass-Florl C."/>
            <person name="Voigt K."/>
            <person name="Horn F."/>
        </authorList>
    </citation>
    <scope>NUCLEOTIDE SEQUENCE</scope>
    <source>
        <strain evidence="6">JMRC FSU:6197</strain>
    </source>
</reference>
<keyword evidence="4" id="KW-1133">Transmembrane helix</keyword>
<feature type="transmembrane region" description="Helical" evidence="4">
    <location>
        <begin position="265"/>
        <end position="288"/>
    </location>
</feature>
<feature type="transmembrane region" description="Helical" evidence="4">
    <location>
        <begin position="99"/>
        <end position="119"/>
    </location>
</feature>
<dbReference type="PROSITE" id="PS50850">
    <property type="entry name" value="MFS"/>
    <property type="match status" value="1"/>
</dbReference>
<protein>
    <recommendedName>
        <fullName evidence="5">Major facilitator superfamily (MFS) profile domain-containing protein</fullName>
    </recommendedName>
</protein>
<evidence type="ECO:0000256" key="4">
    <source>
        <dbReference type="SAM" id="Phobius"/>
    </source>
</evidence>